<reference evidence="2 3" key="1">
    <citation type="journal article" date="2011" name="PLoS ONE">
        <title>The complete genome sequence of Thermoproteus tenax: a physiologically versatile member of the Crenarchaeota.</title>
        <authorList>
            <person name="Siebers B."/>
            <person name="Zaparty M."/>
            <person name="Raddatz G."/>
            <person name="Tjaden B."/>
            <person name="Albers S.V."/>
            <person name="Bell S.D."/>
            <person name="Blombach F."/>
            <person name="Kletzin A."/>
            <person name="Kyrpides N."/>
            <person name="Lanz C."/>
            <person name="Plagens A."/>
            <person name="Rampp M."/>
            <person name="Rosinus A."/>
            <person name="von Jan M."/>
            <person name="Makarova K.S."/>
            <person name="Klenk H.P."/>
            <person name="Schuster S.C."/>
            <person name="Hensel R."/>
        </authorList>
    </citation>
    <scope>NUCLEOTIDE SEQUENCE [LARGE SCALE GENOMIC DNA]</scope>
    <source>
        <strain evidence="3">ATCC 35583 / DSM 2078 / JCM 9277 / NBRC 100435 / Kra 1</strain>
    </source>
</reference>
<sequence>MGLRLAAVRLSPSPAPGTQSLPNDYEEEKQPKLSRQVSLGGRGMAPDKPAQRLTAGGLDLRRRSMWSKKRF</sequence>
<protein>
    <submittedName>
        <fullName evidence="2">Uncharacterized protein</fullName>
    </submittedName>
</protein>
<feature type="region of interest" description="Disordered" evidence="1">
    <location>
        <begin position="1"/>
        <end position="71"/>
    </location>
</feature>
<name>G4RN74_THETK</name>
<evidence type="ECO:0000313" key="3">
    <source>
        <dbReference type="Proteomes" id="UP000002654"/>
    </source>
</evidence>
<gene>
    <name evidence="2" type="ordered locus">TTX_0343</name>
</gene>
<organism evidence="2 3">
    <name type="scientific">Thermoproteus tenax (strain ATCC 35583 / DSM 2078 / JCM 9277 / NBRC 100435 / Kra 1)</name>
    <dbReference type="NCBI Taxonomy" id="768679"/>
    <lineage>
        <taxon>Archaea</taxon>
        <taxon>Thermoproteota</taxon>
        <taxon>Thermoprotei</taxon>
        <taxon>Thermoproteales</taxon>
        <taxon>Thermoproteaceae</taxon>
        <taxon>Thermoproteus</taxon>
    </lineage>
</organism>
<dbReference type="KEGG" id="ttn:TTX_0343"/>
<dbReference type="STRING" id="768679.TTX_0343"/>
<dbReference type="Proteomes" id="UP000002654">
    <property type="component" value="Chromosome"/>
</dbReference>
<keyword evidence="3" id="KW-1185">Reference proteome</keyword>
<dbReference type="PaxDb" id="768679-TTX_0343"/>
<dbReference type="HOGENOM" id="CLU_2730620_0_0_2"/>
<evidence type="ECO:0000313" key="2">
    <source>
        <dbReference type="EMBL" id="CCC81018.1"/>
    </source>
</evidence>
<evidence type="ECO:0000256" key="1">
    <source>
        <dbReference type="SAM" id="MobiDB-lite"/>
    </source>
</evidence>
<accession>G4RN74</accession>
<dbReference type="PATRIC" id="fig|768679.9.peg.361"/>
<proteinExistence type="predicted"/>
<dbReference type="AlphaFoldDB" id="G4RN74"/>
<dbReference type="EMBL" id="FN869859">
    <property type="protein sequence ID" value="CCC81018.1"/>
    <property type="molecule type" value="Genomic_DNA"/>
</dbReference>